<dbReference type="InterPro" id="IPR027385">
    <property type="entry name" value="Beta-barrel_OMP"/>
</dbReference>
<dbReference type="Pfam" id="PF13505">
    <property type="entry name" value="OMP_b-brl"/>
    <property type="match status" value="1"/>
</dbReference>
<evidence type="ECO:0000256" key="1">
    <source>
        <dbReference type="ARBA" id="ARBA00004442"/>
    </source>
</evidence>
<dbReference type="PANTHER" id="PTHR34001">
    <property type="entry name" value="BLL7405 PROTEIN"/>
    <property type="match status" value="1"/>
</dbReference>
<dbReference type="GO" id="GO:0009279">
    <property type="term" value="C:cell outer membrane"/>
    <property type="evidence" value="ECO:0007669"/>
    <property type="project" value="UniProtKB-SubCell"/>
</dbReference>
<organism evidence="7 8">
    <name type="scientific">Pseudolabrys taiwanensis</name>
    <dbReference type="NCBI Taxonomy" id="331696"/>
    <lineage>
        <taxon>Bacteria</taxon>
        <taxon>Pseudomonadati</taxon>
        <taxon>Pseudomonadota</taxon>
        <taxon>Alphaproteobacteria</taxon>
        <taxon>Hyphomicrobiales</taxon>
        <taxon>Xanthobacteraceae</taxon>
        <taxon>Pseudolabrys</taxon>
    </lineage>
</organism>
<comment type="similarity">
    <text evidence="5">Belongs to the Omp25/RopB family.</text>
</comment>
<dbReference type="InterPro" id="IPR011250">
    <property type="entry name" value="OMP/PagP_B-barrel"/>
</dbReference>
<proteinExistence type="inferred from homology"/>
<keyword evidence="8" id="KW-1185">Reference proteome</keyword>
<evidence type="ECO:0000256" key="5">
    <source>
        <dbReference type="ARBA" id="ARBA00038306"/>
    </source>
</evidence>
<dbReference type="PANTHER" id="PTHR34001:SF3">
    <property type="entry name" value="BLL7405 PROTEIN"/>
    <property type="match status" value="1"/>
</dbReference>
<reference evidence="7 8" key="1">
    <citation type="submission" date="2018-07" db="EMBL/GenBank/DDBJ databases">
        <authorList>
            <person name="Quirk P.G."/>
            <person name="Krulwich T.A."/>
        </authorList>
    </citation>
    <scope>NUCLEOTIDE SEQUENCE [LARGE SCALE GENOMIC DNA]</scope>
    <source>
        <strain evidence="7 8">CC-BB4</strain>
    </source>
</reference>
<dbReference type="Proteomes" id="UP000254889">
    <property type="component" value="Chromosome"/>
</dbReference>
<evidence type="ECO:0000256" key="3">
    <source>
        <dbReference type="ARBA" id="ARBA00023136"/>
    </source>
</evidence>
<evidence type="ECO:0000313" key="7">
    <source>
        <dbReference type="EMBL" id="AXK81320.1"/>
    </source>
</evidence>
<evidence type="ECO:0000259" key="6">
    <source>
        <dbReference type="Pfam" id="PF13505"/>
    </source>
</evidence>
<dbReference type="SUPFAM" id="SSF56925">
    <property type="entry name" value="OMPA-like"/>
    <property type="match status" value="1"/>
</dbReference>
<name>A0A345ZWM3_9HYPH</name>
<sequence length="276" mass="29479">MVKPPFTCLRQFRADEAGHDRHGGRAGSEGRGVMRWLKLFAIVGVVGQATVAMNTAMAADMPQNLPPPPKPALIVPNGGWYVRGDLGYYWGHIDGAQSAPGFPNPTGNSLGNGFTGGAGVGYKSDWIRTDLTVDYTAPMKYKGSVLSSGDTSAKVSAVTALFNGYLDLGTWYRATPYIGAGAGVSYLRTTDYVSTGAPPFTSGTSNTQWRFAWAVMGGVAYAVAPNLMVDLGYRYLNFGDATTGSDAFGAMTLKTLAAHELRVGVRWSFDDFPYVR</sequence>
<evidence type="ECO:0000256" key="2">
    <source>
        <dbReference type="ARBA" id="ARBA00022729"/>
    </source>
</evidence>
<accession>A0A345ZWM3</accession>
<keyword evidence="2" id="KW-0732">Signal</keyword>
<dbReference type="InterPro" id="IPR051692">
    <property type="entry name" value="OMP-like"/>
</dbReference>
<dbReference type="Gene3D" id="2.40.160.20">
    <property type="match status" value="1"/>
</dbReference>
<comment type="subcellular location">
    <subcellularLocation>
        <location evidence="1">Cell outer membrane</location>
    </subcellularLocation>
</comment>
<feature type="domain" description="Outer membrane protein beta-barrel" evidence="6">
    <location>
        <begin position="78"/>
        <end position="269"/>
    </location>
</feature>
<dbReference type="EMBL" id="CP031417">
    <property type="protein sequence ID" value="AXK81320.1"/>
    <property type="molecule type" value="Genomic_DNA"/>
</dbReference>
<gene>
    <name evidence="7" type="ORF">DW352_12845</name>
</gene>
<keyword evidence="3" id="KW-0472">Membrane</keyword>
<dbReference type="AlphaFoldDB" id="A0A345ZWM3"/>
<evidence type="ECO:0000313" key="8">
    <source>
        <dbReference type="Proteomes" id="UP000254889"/>
    </source>
</evidence>
<keyword evidence="4" id="KW-0998">Cell outer membrane</keyword>
<dbReference type="OrthoDB" id="5643626at2"/>
<dbReference type="KEGG" id="ptaw:DW352_12845"/>
<evidence type="ECO:0000256" key="4">
    <source>
        <dbReference type="ARBA" id="ARBA00023237"/>
    </source>
</evidence>
<protein>
    <submittedName>
        <fullName evidence="7">Porin family protein</fullName>
    </submittedName>
</protein>